<keyword evidence="12" id="KW-0479">Metal-binding</keyword>
<keyword evidence="5 12" id="KW-0436">Ligase</keyword>
<evidence type="ECO:0000256" key="6">
    <source>
        <dbReference type="ARBA" id="ARBA00022741"/>
    </source>
</evidence>
<keyword evidence="7 12" id="KW-0862">Zinc</keyword>
<protein>
    <recommendedName>
        <fullName evidence="12">Methionine--tRNA ligase</fullName>
        <ecNumber evidence="12">6.1.1.10</ecNumber>
    </recommendedName>
    <alternativeName>
        <fullName evidence="12">Methionyl-tRNA synthetase</fullName>
        <shortName evidence="12">MetRS</shortName>
    </alternativeName>
</protein>
<dbReference type="InterPro" id="IPR029038">
    <property type="entry name" value="MetRS_Zn"/>
</dbReference>
<evidence type="ECO:0000256" key="8">
    <source>
        <dbReference type="ARBA" id="ARBA00022840"/>
    </source>
</evidence>
<comment type="catalytic activity">
    <reaction evidence="11 12">
        <text>tRNA(Met) + L-methionine + ATP = L-methionyl-tRNA(Met) + AMP + diphosphate</text>
        <dbReference type="Rhea" id="RHEA:13481"/>
        <dbReference type="Rhea" id="RHEA-COMP:9667"/>
        <dbReference type="Rhea" id="RHEA-COMP:9698"/>
        <dbReference type="ChEBI" id="CHEBI:30616"/>
        <dbReference type="ChEBI" id="CHEBI:33019"/>
        <dbReference type="ChEBI" id="CHEBI:57844"/>
        <dbReference type="ChEBI" id="CHEBI:78442"/>
        <dbReference type="ChEBI" id="CHEBI:78530"/>
        <dbReference type="ChEBI" id="CHEBI:456215"/>
        <dbReference type="EC" id="6.1.1.10"/>
    </reaction>
</comment>
<dbReference type="CDD" id="cd07957">
    <property type="entry name" value="Anticodon_Ia_Met"/>
    <property type="match status" value="1"/>
</dbReference>
<feature type="short sequence motif" description="'HIGH' region" evidence="12">
    <location>
        <begin position="11"/>
        <end position="21"/>
    </location>
</feature>
<comment type="subunit">
    <text evidence="12">Monomer.</text>
</comment>
<evidence type="ECO:0000256" key="5">
    <source>
        <dbReference type="ARBA" id="ARBA00022598"/>
    </source>
</evidence>
<keyword evidence="9 12" id="KW-0648">Protein biosynthesis</keyword>
<dbReference type="PANTHER" id="PTHR45765">
    <property type="entry name" value="METHIONINE--TRNA LIGASE"/>
    <property type="match status" value="1"/>
</dbReference>
<dbReference type="InterPro" id="IPR014758">
    <property type="entry name" value="Met-tRNA_synth"/>
</dbReference>
<evidence type="ECO:0000259" key="14">
    <source>
        <dbReference type="Pfam" id="PF19303"/>
    </source>
</evidence>
<organism evidence="15 16">
    <name type="scientific">Actibacterium mucosum KCTC 23349</name>
    <dbReference type="NCBI Taxonomy" id="1454373"/>
    <lineage>
        <taxon>Bacteria</taxon>
        <taxon>Pseudomonadati</taxon>
        <taxon>Pseudomonadota</taxon>
        <taxon>Alphaproteobacteria</taxon>
        <taxon>Rhodobacterales</taxon>
        <taxon>Roseobacteraceae</taxon>
        <taxon>Actibacterium</taxon>
    </lineage>
</organism>
<evidence type="ECO:0000256" key="2">
    <source>
        <dbReference type="ARBA" id="ARBA00004496"/>
    </source>
</evidence>
<dbReference type="RefSeq" id="WP_035259691.1">
    <property type="nucleotide sequence ID" value="NZ_JFKE01000004.1"/>
</dbReference>
<dbReference type="EC" id="6.1.1.10" evidence="12"/>
<feature type="short sequence motif" description="'KMSKS' region" evidence="12">
    <location>
        <begin position="346"/>
        <end position="350"/>
    </location>
</feature>
<evidence type="ECO:0000256" key="9">
    <source>
        <dbReference type="ARBA" id="ARBA00022917"/>
    </source>
</evidence>
<dbReference type="Gene3D" id="2.20.28.20">
    <property type="entry name" value="Methionyl-tRNA synthetase, Zn-domain"/>
    <property type="match status" value="1"/>
</dbReference>
<dbReference type="EMBL" id="JFKE01000004">
    <property type="protein sequence ID" value="KAJ55333.1"/>
    <property type="molecule type" value="Genomic_DNA"/>
</dbReference>
<dbReference type="PANTHER" id="PTHR45765:SF1">
    <property type="entry name" value="METHIONINE--TRNA LIGASE, CYTOPLASMIC"/>
    <property type="match status" value="1"/>
</dbReference>
<sequence>MARILITSALPYINGIKHLGNLVGSQLPADLYARYMRQRGHEVMFICATDEHGTPAELAAAKTGEDVADYCARMHGEQSKLAEGFRLSFDHYGRSSSPQNHELTQYFAGRLAENGFIQEVSEKQVYSNADGRFLPDRYIEGTCPNCGYDRARGDQCENCTKQLDPTDLINPRSAISGSTDLEVRETKHLYLRQSALKDEIDAWIDSQQGWPLLTTSIAKKWLHDGDGLQDRGITRDLKWGVPVKKGDDDWPGMEGKVFYVWFDAPIEYIAATAEWAEAQGKTAADWERWWRTDKGAEDVRYVQFMGKDNVPFHTLSFPATLMGSRDPWKKVDYIKSFNYLNYDGGQFSTSQGRGVFMDQALEILPADYWRWWLLSHAPESSDSEFTWESFQTAANKDLADVLGNFVSRVTKFCRSKFSEAVPEGGDWGDRENELIADLTTRVRTYEGHMEAMDVRKAATELRTIWVSGNEYLQSAAPWSTFKEDPAAAAAQIRLALNLIRLYAILSRPFIPDAADSLMASMGTDNWDWPGEINAALQNLPVGHAFTVPEVTFAKITDEQREEWVAKFAGQRS</sequence>
<keyword evidence="6 12" id="KW-0547">Nucleotide-binding</keyword>
<dbReference type="SUPFAM" id="SSF57770">
    <property type="entry name" value="Methionyl-tRNA synthetase (MetRS), Zn-domain"/>
    <property type="match status" value="1"/>
</dbReference>
<evidence type="ECO:0000313" key="16">
    <source>
        <dbReference type="Proteomes" id="UP000026249"/>
    </source>
</evidence>
<dbReference type="GO" id="GO:0006431">
    <property type="term" value="P:methionyl-tRNA aminoacylation"/>
    <property type="evidence" value="ECO:0007669"/>
    <property type="project" value="UniProtKB-UniRule"/>
</dbReference>
<dbReference type="CDD" id="cd00814">
    <property type="entry name" value="MetRS_core"/>
    <property type="match status" value="1"/>
</dbReference>
<comment type="caution">
    <text evidence="15">The sequence shown here is derived from an EMBL/GenBank/DDBJ whole genome shotgun (WGS) entry which is preliminary data.</text>
</comment>
<feature type="binding site" evidence="12">
    <location>
        <position position="146"/>
    </location>
    <ligand>
        <name>Zn(2+)</name>
        <dbReference type="ChEBI" id="CHEBI:29105"/>
    </ligand>
</feature>
<dbReference type="PRINTS" id="PR01041">
    <property type="entry name" value="TRNASYNTHMET"/>
</dbReference>
<name>A0A037ZGT0_9RHOB</name>
<evidence type="ECO:0000256" key="11">
    <source>
        <dbReference type="ARBA" id="ARBA00047364"/>
    </source>
</evidence>
<accession>A0A037ZGT0</accession>
<dbReference type="Gene3D" id="3.40.50.620">
    <property type="entry name" value="HUPs"/>
    <property type="match status" value="1"/>
</dbReference>
<dbReference type="GO" id="GO:0005524">
    <property type="term" value="F:ATP binding"/>
    <property type="evidence" value="ECO:0007669"/>
    <property type="project" value="UniProtKB-UniRule"/>
</dbReference>
<comment type="similarity">
    <text evidence="3 12">Belongs to the class-I aminoacyl-tRNA synthetase family. MetG type 1 subfamily.</text>
</comment>
<keyword evidence="16" id="KW-1185">Reference proteome</keyword>
<dbReference type="SUPFAM" id="SSF52374">
    <property type="entry name" value="Nucleotidylyl transferase"/>
    <property type="match status" value="1"/>
</dbReference>
<evidence type="ECO:0000256" key="12">
    <source>
        <dbReference type="HAMAP-Rule" id="MF_00098"/>
    </source>
</evidence>
<feature type="domain" description="Methionyl/Leucyl tRNA synthetase" evidence="13">
    <location>
        <begin position="4"/>
        <end position="409"/>
    </location>
</feature>
<dbReference type="HAMAP" id="MF_00098">
    <property type="entry name" value="Met_tRNA_synth_type1"/>
    <property type="match status" value="1"/>
</dbReference>
<evidence type="ECO:0000313" key="15">
    <source>
        <dbReference type="EMBL" id="KAJ55333.1"/>
    </source>
</evidence>
<dbReference type="InterPro" id="IPR041872">
    <property type="entry name" value="Anticodon_Met"/>
</dbReference>
<evidence type="ECO:0000256" key="3">
    <source>
        <dbReference type="ARBA" id="ARBA00008258"/>
    </source>
</evidence>
<dbReference type="OrthoDB" id="9810191at2"/>
<feature type="domain" description="Methionyl-tRNA synthetase anticodon-binding" evidence="14">
    <location>
        <begin position="421"/>
        <end position="571"/>
    </location>
</feature>
<keyword evidence="10 12" id="KW-0030">Aminoacyl-tRNA synthetase</keyword>
<comment type="cofactor">
    <cofactor evidence="12">
        <name>Zn(2+)</name>
        <dbReference type="ChEBI" id="CHEBI:29105"/>
    </cofactor>
    <text evidence="12">Binds 1 zinc ion per subunit.</text>
</comment>
<keyword evidence="4 12" id="KW-0963">Cytoplasm</keyword>
<comment type="function">
    <text evidence="1 12">Is required not only for elongation of protein synthesis but also for the initiation of all mRNA translation through initiator tRNA(fMet) aminoacylation.</text>
</comment>
<evidence type="ECO:0000256" key="4">
    <source>
        <dbReference type="ARBA" id="ARBA00022490"/>
    </source>
</evidence>
<comment type="subcellular location">
    <subcellularLocation>
        <location evidence="2 12">Cytoplasm</location>
    </subcellularLocation>
</comment>
<dbReference type="GO" id="GO:0004825">
    <property type="term" value="F:methionine-tRNA ligase activity"/>
    <property type="evidence" value="ECO:0007669"/>
    <property type="project" value="UniProtKB-UniRule"/>
</dbReference>
<reference evidence="15 16" key="1">
    <citation type="submission" date="2014-03" db="EMBL/GenBank/DDBJ databases">
        <title>Draft Genome Sequence of Actibacterium mucosum KCTC 23349, a Marine Alphaproteobacterium with Complex Ionic Requirements Isolated from Mediterranean Seawater at Malvarrosa Beach, Valencia, Spain.</title>
        <authorList>
            <person name="Arahal D.R."/>
            <person name="Shao Z."/>
            <person name="Lai Q."/>
            <person name="Pujalte M.J."/>
        </authorList>
    </citation>
    <scope>NUCLEOTIDE SEQUENCE [LARGE SCALE GENOMIC DNA]</scope>
    <source>
        <strain evidence="15 16">KCTC 23349</strain>
    </source>
</reference>
<dbReference type="GO" id="GO:0017101">
    <property type="term" value="C:aminoacyl-tRNA synthetase multienzyme complex"/>
    <property type="evidence" value="ECO:0007669"/>
    <property type="project" value="TreeGrafter"/>
</dbReference>
<evidence type="ECO:0000256" key="7">
    <source>
        <dbReference type="ARBA" id="ARBA00022833"/>
    </source>
</evidence>
<dbReference type="InterPro" id="IPR014729">
    <property type="entry name" value="Rossmann-like_a/b/a_fold"/>
</dbReference>
<dbReference type="InterPro" id="IPR015413">
    <property type="entry name" value="Methionyl/Leucyl_tRNA_Synth"/>
</dbReference>
<dbReference type="SUPFAM" id="SSF47323">
    <property type="entry name" value="Anticodon-binding domain of a subclass of class I aminoacyl-tRNA synthetases"/>
    <property type="match status" value="1"/>
</dbReference>
<dbReference type="Pfam" id="PF09334">
    <property type="entry name" value="tRNA-synt_1g"/>
    <property type="match status" value="1"/>
</dbReference>
<dbReference type="InterPro" id="IPR023458">
    <property type="entry name" value="Met-tRNA_ligase_1"/>
</dbReference>
<evidence type="ECO:0000256" key="10">
    <source>
        <dbReference type="ARBA" id="ARBA00023146"/>
    </source>
</evidence>
<dbReference type="NCBIfam" id="TIGR00398">
    <property type="entry name" value="metG"/>
    <property type="match status" value="1"/>
</dbReference>
<feature type="binding site" evidence="12">
    <location>
        <position position="143"/>
    </location>
    <ligand>
        <name>Zn(2+)</name>
        <dbReference type="ChEBI" id="CHEBI:29105"/>
    </ligand>
</feature>
<dbReference type="STRING" id="1454373.ACMU_11600"/>
<feature type="binding site" evidence="12">
    <location>
        <position position="156"/>
    </location>
    <ligand>
        <name>Zn(2+)</name>
        <dbReference type="ChEBI" id="CHEBI:29105"/>
    </ligand>
</feature>
<keyword evidence="8 12" id="KW-0067">ATP-binding</keyword>
<feature type="binding site" evidence="12">
    <location>
        <position position="349"/>
    </location>
    <ligand>
        <name>ATP</name>
        <dbReference type="ChEBI" id="CHEBI:30616"/>
    </ligand>
</feature>
<dbReference type="Pfam" id="PF19303">
    <property type="entry name" value="Anticodon_3"/>
    <property type="match status" value="1"/>
</dbReference>
<dbReference type="GO" id="GO:0005829">
    <property type="term" value="C:cytosol"/>
    <property type="evidence" value="ECO:0007669"/>
    <property type="project" value="TreeGrafter"/>
</dbReference>
<dbReference type="GO" id="GO:0046872">
    <property type="term" value="F:metal ion binding"/>
    <property type="evidence" value="ECO:0007669"/>
    <property type="project" value="UniProtKB-KW"/>
</dbReference>
<feature type="binding site" evidence="12">
    <location>
        <position position="159"/>
    </location>
    <ligand>
        <name>Zn(2+)</name>
        <dbReference type="ChEBI" id="CHEBI:29105"/>
    </ligand>
</feature>
<gene>
    <name evidence="12" type="primary">metG</name>
    <name evidence="15" type="ORF">ACMU_11600</name>
</gene>
<evidence type="ECO:0000259" key="13">
    <source>
        <dbReference type="Pfam" id="PF09334"/>
    </source>
</evidence>
<dbReference type="InterPro" id="IPR033911">
    <property type="entry name" value="MetRS_core"/>
</dbReference>
<proteinExistence type="inferred from homology"/>
<dbReference type="AlphaFoldDB" id="A0A037ZGT0"/>
<dbReference type="Gene3D" id="1.10.730.10">
    <property type="entry name" value="Isoleucyl-tRNA Synthetase, Domain 1"/>
    <property type="match status" value="1"/>
</dbReference>
<dbReference type="InterPro" id="IPR009080">
    <property type="entry name" value="tRNAsynth_Ia_anticodon-bd"/>
</dbReference>
<dbReference type="FunFam" id="2.20.28.20:FF:000001">
    <property type="entry name" value="Methionine--tRNA ligase"/>
    <property type="match status" value="1"/>
</dbReference>
<dbReference type="Proteomes" id="UP000026249">
    <property type="component" value="Unassembled WGS sequence"/>
</dbReference>
<evidence type="ECO:0000256" key="1">
    <source>
        <dbReference type="ARBA" id="ARBA00003314"/>
    </source>
</evidence>